<dbReference type="Pfam" id="PF09084">
    <property type="entry name" value="NMT1"/>
    <property type="match status" value="1"/>
</dbReference>
<protein>
    <submittedName>
        <fullName evidence="6">NitT/TauT family transport system substrate-binding protein</fullName>
    </submittedName>
</protein>
<dbReference type="InterPro" id="IPR015168">
    <property type="entry name" value="SsuA/THI5"/>
</dbReference>
<proteinExistence type="inferred from homology"/>
<evidence type="ECO:0000256" key="3">
    <source>
        <dbReference type="ARBA" id="ARBA00022729"/>
    </source>
</evidence>
<sequence length="356" mass="37700">MKPAITKTSITRKLLATAACAVTLLGASAASPAFAQPAQPLKFKWGAPTADYFVLYVAIDQGLFKKAGLDPQFYWFPTGAPLLAGLKSGDIDVFTTGLATVFALGQKIPLTFIGWEVDTSAGEGLVVSTNSPVKSYRDLAKAKSVAVASGTCAQVAFGLAARKAGVSPKNVNVVNLAPPLQANAFRSGAIDAGFGWAPYPQLLETQGHKTVNYDDEYGPNGGVCPSLYGARPQFLKEHPEVGHKLVQVRAEALALIEKNPELAVDALAKRLSISKEVARAALNRVGGANLPTLKQEITPGTRWSLVDQKAGLAAKLHVAGEILHETGTIPAPLTWEQINASIDSSYIEKFLKQGRQ</sequence>
<dbReference type="PANTHER" id="PTHR30024">
    <property type="entry name" value="ALIPHATIC SULFONATES-BINDING PROTEIN-RELATED"/>
    <property type="match status" value="1"/>
</dbReference>
<evidence type="ECO:0000313" key="6">
    <source>
        <dbReference type="EMBL" id="TCS38008.1"/>
    </source>
</evidence>
<dbReference type="InterPro" id="IPR001638">
    <property type="entry name" value="Solute-binding_3/MltF_N"/>
</dbReference>
<dbReference type="PANTHER" id="PTHR30024:SF47">
    <property type="entry name" value="TAURINE-BINDING PERIPLASMIC PROTEIN"/>
    <property type="match status" value="1"/>
</dbReference>
<evidence type="ECO:0000256" key="4">
    <source>
        <dbReference type="SAM" id="SignalP"/>
    </source>
</evidence>
<accession>A0A4R3HXV4</accession>
<dbReference type="EMBL" id="SLZQ01000003">
    <property type="protein sequence ID" value="TCS38008.1"/>
    <property type="molecule type" value="Genomic_DNA"/>
</dbReference>
<keyword evidence="3 4" id="KW-0732">Signal</keyword>
<comment type="subcellular location">
    <subcellularLocation>
        <location evidence="1">Periplasm</location>
    </subcellularLocation>
</comment>
<gene>
    <name evidence="6" type="ORF">EDC30_103300</name>
</gene>
<evidence type="ECO:0000256" key="1">
    <source>
        <dbReference type="ARBA" id="ARBA00004418"/>
    </source>
</evidence>
<dbReference type="AlphaFoldDB" id="A0A4R3HXV4"/>
<comment type="caution">
    <text evidence="6">The sequence shown here is derived from an EMBL/GenBank/DDBJ whole genome shotgun (WGS) entry which is preliminary data.</text>
</comment>
<reference evidence="6 7" key="1">
    <citation type="submission" date="2019-03" db="EMBL/GenBank/DDBJ databases">
        <title>Genomic Encyclopedia of Type Strains, Phase IV (KMG-IV): sequencing the most valuable type-strain genomes for metagenomic binning, comparative biology and taxonomic classification.</title>
        <authorList>
            <person name="Goeker M."/>
        </authorList>
    </citation>
    <scope>NUCLEOTIDE SEQUENCE [LARGE SCALE GENOMIC DNA]</scope>
    <source>
        <strain evidence="6 7">DSM 7445</strain>
    </source>
</reference>
<feature type="domain" description="Solute-binding protein family 3/N-terminal" evidence="5">
    <location>
        <begin position="42"/>
        <end position="263"/>
    </location>
</feature>
<keyword evidence="7" id="KW-1185">Reference proteome</keyword>
<comment type="similarity">
    <text evidence="2">Belongs to the bacterial solute-binding protein SsuA/TauA family.</text>
</comment>
<organism evidence="6 7">
    <name type="scientific">Paucimonas lemoignei</name>
    <name type="common">Pseudomonas lemoignei</name>
    <dbReference type="NCBI Taxonomy" id="29443"/>
    <lineage>
        <taxon>Bacteria</taxon>
        <taxon>Pseudomonadati</taxon>
        <taxon>Pseudomonadota</taxon>
        <taxon>Betaproteobacteria</taxon>
        <taxon>Burkholderiales</taxon>
        <taxon>Burkholderiaceae</taxon>
        <taxon>Paucimonas</taxon>
    </lineage>
</organism>
<dbReference type="Gene3D" id="3.40.190.10">
    <property type="entry name" value="Periplasmic binding protein-like II"/>
    <property type="match status" value="2"/>
</dbReference>
<name>A0A4R3HXV4_PAULE</name>
<dbReference type="SUPFAM" id="SSF53850">
    <property type="entry name" value="Periplasmic binding protein-like II"/>
    <property type="match status" value="1"/>
</dbReference>
<dbReference type="SMART" id="SM00062">
    <property type="entry name" value="PBPb"/>
    <property type="match status" value="1"/>
</dbReference>
<dbReference type="GO" id="GO:0042597">
    <property type="term" value="C:periplasmic space"/>
    <property type="evidence" value="ECO:0007669"/>
    <property type="project" value="UniProtKB-SubCell"/>
</dbReference>
<dbReference type="Proteomes" id="UP000295382">
    <property type="component" value="Unassembled WGS sequence"/>
</dbReference>
<dbReference type="RefSeq" id="WP_132258090.1">
    <property type="nucleotide sequence ID" value="NZ_SLZQ01000003.1"/>
</dbReference>
<evidence type="ECO:0000259" key="5">
    <source>
        <dbReference type="SMART" id="SM00062"/>
    </source>
</evidence>
<feature type="signal peptide" evidence="4">
    <location>
        <begin position="1"/>
        <end position="35"/>
    </location>
</feature>
<dbReference type="OrthoDB" id="174578at2"/>
<evidence type="ECO:0000256" key="2">
    <source>
        <dbReference type="ARBA" id="ARBA00010742"/>
    </source>
</evidence>
<feature type="chain" id="PRO_5020807594" evidence="4">
    <location>
        <begin position="36"/>
        <end position="356"/>
    </location>
</feature>
<evidence type="ECO:0000313" key="7">
    <source>
        <dbReference type="Proteomes" id="UP000295382"/>
    </source>
</evidence>